<accession>A0ABV8I264</accession>
<evidence type="ECO:0000313" key="3">
    <source>
        <dbReference type="Proteomes" id="UP001595850"/>
    </source>
</evidence>
<dbReference type="Proteomes" id="UP001595850">
    <property type="component" value="Unassembled WGS sequence"/>
</dbReference>
<protein>
    <submittedName>
        <fullName evidence="2">Nuclear transport factor 2 family protein</fullName>
    </submittedName>
</protein>
<dbReference type="Pfam" id="PF12680">
    <property type="entry name" value="SnoaL_2"/>
    <property type="match status" value="1"/>
</dbReference>
<proteinExistence type="predicted"/>
<dbReference type="RefSeq" id="WP_377284977.1">
    <property type="nucleotide sequence ID" value="NZ_JBHSBM010000005.1"/>
</dbReference>
<dbReference type="EMBL" id="JBHSBM010000005">
    <property type="protein sequence ID" value="MFC4057024.1"/>
    <property type="molecule type" value="Genomic_DNA"/>
</dbReference>
<organism evidence="2 3">
    <name type="scientific">Planomonospora corallina</name>
    <dbReference type="NCBI Taxonomy" id="1806052"/>
    <lineage>
        <taxon>Bacteria</taxon>
        <taxon>Bacillati</taxon>
        <taxon>Actinomycetota</taxon>
        <taxon>Actinomycetes</taxon>
        <taxon>Streptosporangiales</taxon>
        <taxon>Streptosporangiaceae</taxon>
        <taxon>Planomonospora</taxon>
    </lineage>
</organism>
<dbReference type="InterPro" id="IPR032710">
    <property type="entry name" value="NTF2-like_dom_sf"/>
</dbReference>
<dbReference type="SUPFAM" id="SSF54427">
    <property type="entry name" value="NTF2-like"/>
    <property type="match status" value="1"/>
</dbReference>
<evidence type="ECO:0000259" key="1">
    <source>
        <dbReference type="Pfam" id="PF12680"/>
    </source>
</evidence>
<evidence type="ECO:0000313" key="2">
    <source>
        <dbReference type="EMBL" id="MFC4057024.1"/>
    </source>
</evidence>
<keyword evidence="3" id="KW-1185">Reference proteome</keyword>
<comment type="caution">
    <text evidence="2">The sequence shown here is derived from an EMBL/GenBank/DDBJ whole genome shotgun (WGS) entry which is preliminary data.</text>
</comment>
<dbReference type="Gene3D" id="3.10.450.50">
    <property type="match status" value="1"/>
</dbReference>
<feature type="domain" description="SnoaL-like" evidence="1">
    <location>
        <begin position="37"/>
        <end position="133"/>
    </location>
</feature>
<dbReference type="InterPro" id="IPR037401">
    <property type="entry name" value="SnoaL-like"/>
</dbReference>
<name>A0ABV8I264_9ACTN</name>
<reference evidence="3" key="1">
    <citation type="journal article" date="2019" name="Int. J. Syst. Evol. Microbiol.">
        <title>The Global Catalogue of Microorganisms (GCM) 10K type strain sequencing project: providing services to taxonomists for standard genome sequencing and annotation.</title>
        <authorList>
            <consortium name="The Broad Institute Genomics Platform"/>
            <consortium name="The Broad Institute Genome Sequencing Center for Infectious Disease"/>
            <person name="Wu L."/>
            <person name="Ma J."/>
        </authorList>
    </citation>
    <scope>NUCLEOTIDE SEQUENCE [LARGE SCALE GENOMIC DNA]</scope>
    <source>
        <strain evidence="3">TBRC 4489</strain>
    </source>
</reference>
<gene>
    <name evidence="2" type="ORF">ACFOWE_01875</name>
</gene>
<sequence>MSNHSSYDSPEEADAVHATPREMFQRMQREWFGRPAELTGDDLAEDVVVEIPFAPPGLPARIEGRQRFLEFVNPQRAGFPVRFDDCRVTAVHDTADPGTIVVEYELTGTSVKTDRRSTAAFVGVLTVRDGKISLWREYQNTLAVLQALGSEA</sequence>